<evidence type="ECO:0000256" key="3">
    <source>
        <dbReference type="RuleBase" id="RU000408"/>
    </source>
</evidence>
<evidence type="ECO:0000256" key="2">
    <source>
        <dbReference type="ARBA" id="ARBA00022490"/>
    </source>
</evidence>
<dbReference type="Gene3D" id="2.40.50.140">
    <property type="entry name" value="Nucleic acid-binding proteins"/>
    <property type="match status" value="1"/>
</dbReference>
<evidence type="ECO:0000313" key="6">
    <source>
        <dbReference type="Proteomes" id="UP000184611"/>
    </source>
</evidence>
<dbReference type="InterPro" id="IPR011129">
    <property type="entry name" value="CSD"/>
</dbReference>
<dbReference type="InterPro" id="IPR012340">
    <property type="entry name" value="NA-bd_OB-fold"/>
</dbReference>
<dbReference type="InterPro" id="IPR019844">
    <property type="entry name" value="CSD_CS"/>
</dbReference>
<dbReference type="GO" id="GO:0005829">
    <property type="term" value="C:cytosol"/>
    <property type="evidence" value="ECO:0007669"/>
    <property type="project" value="UniProtKB-ARBA"/>
</dbReference>
<accession>A0A1M7ZTM8</accession>
<dbReference type="PROSITE" id="PS51857">
    <property type="entry name" value="CSD_2"/>
    <property type="match status" value="1"/>
</dbReference>
<dbReference type="STRING" id="416016.SAMN05443547_0597"/>
<dbReference type="PROSITE" id="PS00352">
    <property type="entry name" value="CSD_1"/>
    <property type="match status" value="1"/>
</dbReference>
<organism evidence="5 6">
    <name type="scientific">Flavobacterium cucumis</name>
    <dbReference type="NCBI Taxonomy" id="416016"/>
    <lineage>
        <taxon>Bacteria</taxon>
        <taxon>Pseudomonadati</taxon>
        <taxon>Bacteroidota</taxon>
        <taxon>Flavobacteriia</taxon>
        <taxon>Flavobacteriales</taxon>
        <taxon>Flavobacteriaceae</taxon>
        <taxon>Flavobacterium</taxon>
    </lineage>
</organism>
<proteinExistence type="predicted"/>
<evidence type="ECO:0000256" key="1">
    <source>
        <dbReference type="ARBA" id="ARBA00004496"/>
    </source>
</evidence>
<evidence type="ECO:0000259" key="4">
    <source>
        <dbReference type="PROSITE" id="PS51857"/>
    </source>
</evidence>
<dbReference type="PIRSF" id="PIRSF002599">
    <property type="entry name" value="Cold_shock_A"/>
    <property type="match status" value="1"/>
</dbReference>
<feature type="domain" description="CSD" evidence="4">
    <location>
        <begin position="11"/>
        <end position="73"/>
    </location>
</feature>
<keyword evidence="5" id="KW-0238">DNA-binding</keyword>
<sequence>MIIINFLQYKMRTGKVKFFNESKGYGFITDDETGKDIFVHASGMRVESLNEGDAVSYEEEEGRKGKVAAQVVVIED</sequence>
<evidence type="ECO:0000313" key="5">
    <source>
        <dbReference type="EMBL" id="SHO72269.1"/>
    </source>
</evidence>
<reference evidence="6" key="1">
    <citation type="submission" date="2016-12" db="EMBL/GenBank/DDBJ databases">
        <authorList>
            <person name="Varghese N."/>
            <person name="Submissions S."/>
        </authorList>
    </citation>
    <scope>NUCLEOTIDE SEQUENCE [LARGE SCALE GENOMIC DNA]</scope>
    <source>
        <strain evidence="6">DSM 18830</strain>
    </source>
</reference>
<keyword evidence="2" id="KW-0963">Cytoplasm</keyword>
<dbReference type="PRINTS" id="PR00050">
    <property type="entry name" value="COLDSHOCK"/>
</dbReference>
<dbReference type="InterPro" id="IPR050181">
    <property type="entry name" value="Cold_shock_domain"/>
</dbReference>
<dbReference type="InterPro" id="IPR012156">
    <property type="entry name" value="Cold_shock_CspA"/>
</dbReference>
<dbReference type="EMBL" id="FRYK01000001">
    <property type="protein sequence ID" value="SHO72269.1"/>
    <property type="molecule type" value="Genomic_DNA"/>
</dbReference>
<dbReference type="PANTHER" id="PTHR11544">
    <property type="entry name" value="COLD SHOCK DOMAIN CONTAINING PROTEINS"/>
    <property type="match status" value="1"/>
</dbReference>
<gene>
    <name evidence="5" type="ORF">SAMN05443547_0597</name>
</gene>
<protein>
    <submittedName>
        <fullName evidence="5">Cold-shock DNA-binding protein family</fullName>
    </submittedName>
</protein>
<dbReference type="GO" id="GO:0003677">
    <property type="term" value="F:DNA binding"/>
    <property type="evidence" value="ECO:0007669"/>
    <property type="project" value="UniProtKB-KW"/>
</dbReference>
<dbReference type="Pfam" id="PF00313">
    <property type="entry name" value="CSD"/>
    <property type="match status" value="1"/>
</dbReference>
<name>A0A1M7ZTM8_9FLAO</name>
<dbReference type="AlphaFoldDB" id="A0A1M7ZTM8"/>
<dbReference type="SMART" id="SM00357">
    <property type="entry name" value="CSP"/>
    <property type="match status" value="1"/>
</dbReference>
<comment type="subcellular location">
    <subcellularLocation>
        <location evidence="1 3">Cytoplasm</location>
    </subcellularLocation>
</comment>
<dbReference type="Proteomes" id="UP000184611">
    <property type="component" value="Unassembled WGS sequence"/>
</dbReference>
<keyword evidence="6" id="KW-1185">Reference proteome</keyword>
<dbReference type="InterPro" id="IPR002059">
    <property type="entry name" value="CSP_DNA-bd"/>
</dbReference>
<dbReference type="CDD" id="cd04458">
    <property type="entry name" value="CSP_CDS"/>
    <property type="match status" value="1"/>
</dbReference>
<dbReference type="SUPFAM" id="SSF50249">
    <property type="entry name" value="Nucleic acid-binding proteins"/>
    <property type="match status" value="1"/>
</dbReference>